<dbReference type="Gene3D" id="3.20.20.140">
    <property type="entry name" value="Metal-dependent hydrolases"/>
    <property type="match status" value="1"/>
</dbReference>
<dbReference type="RefSeq" id="WP_208844563.1">
    <property type="nucleotide sequence ID" value="NZ_CP072133.1"/>
</dbReference>
<dbReference type="Gene3D" id="1.10.150.650">
    <property type="match status" value="1"/>
</dbReference>
<reference evidence="2" key="1">
    <citation type="submission" date="2021-03" db="EMBL/GenBank/DDBJ databases">
        <title>Complete Genome of Pseudoalteromonas xiamenensis STKMTI.2, a new potential marine bacterium producing anti-Vibrio compounds.</title>
        <authorList>
            <person name="Handayani D.P."/>
            <person name="Isnansetyo A."/>
            <person name="Istiqomah I."/>
            <person name="Jumina J."/>
        </authorList>
    </citation>
    <scope>NUCLEOTIDE SEQUENCE</scope>
    <source>
        <strain evidence="2">STKMTI.2</strain>
    </source>
</reference>
<protein>
    <submittedName>
        <fullName evidence="2">PHP domain-containing protein</fullName>
    </submittedName>
</protein>
<dbReference type="PANTHER" id="PTHR42924:SF3">
    <property type="entry name" value="POLYMERASE_HISTIDINOL PHOSPHATASE N-TERMINAL DOMAIN-CONTAINING PROTEIN"/>
    <property type="match status" value="1"/>
</dbReference>
<keyword evidence="3" id="KW-1185">Reference proteome</keyword>
<dbReference type="Pfam" id="PF02811">
    <property type="entry name" value="PHP"/>
    <property type="match status" value="1"/>
</dbReference>
<name>A0A975DJD9_9GAMM</name>
<dbReference type="InterPro" id="IPR052018">
    <property type="entry name" value="PHP_domain"/>
</dbReference>
<dbReference type="NCBIfam" id="NF047791">
    <property type="entry name" value="RNaseRnm"/>
    <property type="match status" value="1"/>
</dbReference>
<evidence type="ECO:0000313" key="2">
    <source>
        <dbReference type="EMBL" id="QTH72943.1"/>
    </source>
</evidence>
<dbReference type="AlphaFoldDB" id="A0A975DJD9"/>
<dbReference type="SMART" id="SM00481">
    <property type="entry name" value="POLIIIAc"/>
    <property type="match status" value="1"/>
</dbReference>
<dbReference type="KEGG" id="pxi:J5O05_17125"/>
<accession>A0A975DJD9</accession>
<dbReference type="CDD" id="cd07438">
    <property type="entry name" value="PHP_HisPPase_AMP"/>
    <property type="match status" value="1"/>
</dbReference>
<dbReference type="InterPro" id="IPR003141">
    <property type="entry name" value="Pol/His_phosphatase_N"/>
</dbReference>
<dbReference type="GO" id="GO:0004534">
    <property type="term" value="F:5'-3' RNA exonuclease activity"/>
    <property type="evidence" value="ECO:0007669"/>
    <property type="project" value="TreeGrafter"/>
</dbReference>
<organism evidence="2 3">
    <name type="scientific">Pseudoalteromonas xiamenensis</name>
    <dbReference type="NCBI Taxonomy" id="882626"/>
    <lineage>
        <taxon>Bacteria</taxon>
        <taxon>Pseudomonadati</taxon>
        <taxon>Pseudomonadota</taxon>
        <taxon>Gammaproteobacteria</taxon>
        <taxon>Alteromonadales</taxon>
        <taxon>Pseudoalteromonadaceae</taxon>
        <taxon>Pseudoalteromonas</taxon>
    </lineage>
</organism>
<dbReference type="InterPro" id="IPR016195">
    <property type="entry name" value="Pol/histidinol_Pase-like"/>
</dbReference>
<dbReference type="GO" id="GO:0035312">
    <property type="term" value="F:5'-3' DNA exonuclease activity"/>
    <property type="evidence" value="ECO:0007669"/>
    <property type="project" value="TreeGrafter"/>
</dbReference>
<evidence type="ECO:0000313" key="3">
    <source>
        <dbReference type="Proteomes" id="UP000664904"/>
    </source>
</evidence>
<dbReference type="InterPro" id="IPR004013">
    <property type="entry name" value="PHP_dom"/>
</dbReference>
<feature type="domain" description="Polymerase/histidinol phosphatase N-terminal" evidence="1">
    <location>
        <begin position="4"/>
        <end position="71"/>
    </location>
</feature>
<evidence type="ECO:0000259" key="1">
    <source>
        <dbReference type="SMART" id="SM00481"/>
    </source>
</evidence>
<dbReference type="PANTHER" id="PTHR42924">
    <property type="entry name" value="EXONUCLEASE"/>
    <property type="match status" value="1"/>
</dbReference>
<dbReference type="EMBL" id="CP072133">
    <property type="protein sequence ID" value="QTH72943.1"/>
    <property type="molecule type" value="Genomic_DNA"/>
</dbReference>
<dbReference type="SUPFAM" id="SSF89550">
    <property type="entry name" value="PHP domain-like"/>
    <property type="match status" value="1"/>
</dbReference>
<dbReference type="Proteomes" id="UP000664904">
    <property type="component" value="Chromosome"/>
</dbReference>
<sequence length="281" mass="31199">MTKYDLHSHTHYSDGRLTVSELLDRAVERNVDVLAITDHDSVQAISEANRLIDEKQLQLSLVSGVEISTKWHSFEIHVVGLDINIASSALVDLLDSQTQKREARAIEIGNRLAKAGYLDVYSDAKALAEQGQITRAHFAQVLVNRGVAKNLQGVFNKFLTRGNTGYVPSEWCTIADAVSAIKSSGGIAVLAHPGRYKMSNKWLRKLLDEFSNAGGRAIEVALPQQAPCERQFLGQLCQEYGLLGSQGSDFHYPTPWSDLGKNLYLPKDCQGVWQFWEEKGE</sequence>
<proteinExistence type="predicted"/>
<gene>
    <name evidence="2" type="ORF">J5O05_17125</name>
</gene>